<gene>
    <name evidence="2" type="ORF">NC653_038137</name>
</gene>
<sequence length="109" mass="12834">MRNEGKNVLVDVLEFMMLMLLYHCILRFFKSWRHLKVLMDQISMNFQETSQRSNYLGLHGRVAEAFSCSFGDIIVHFHCLKVVDALLDEIYFIVLVQFDIVLSFLSIQN</sequence>
<keyword evidence="1" id="KW-0812">Transmembrane</keyword>
<protein>
    <submittedName>
        <fullName evidence="2">Uncharacterized protein</fullName>
    </submittedName>
</protein>
<dbReference type="AlphaFoldDB" id="A0AAD6PTS0"/>
<evidence type="ECO:0000313" key="3">
    <source>
        <dbReference type="Proteomes" id="UP001164929"/>
    </source>
</evidence>
<proteinExistence type="predicted"/>
<accession>A0AAD6PTS0</accession>
<evidence type="ECO:0000313" key="2">
    <source>
        <dbReference type="EMBL" id="KAJ6959994.1"/>
    </source>
</evidence>
<feature type="transmembrane region" description="Helical" evidence="1">
    <location>
        <begin position="90"/>
        <end position="107"/>
    </location>
</feature>
<feature type="transmembrane region" description="Helical" evidence="1">
    <location>
        <begin position="12"/>
        <end position="29"/>
    </location>
</feature>
<name>A0AAD6PTS0_9ROSI</name>
<organism evidence="2 3">
    <name type="scientific">Populus alba x Populus x berolinensis</name>
    <dbReference type="NCBI Taxonomy" id="444605"/>
    <lineage>
        <taxon>Eukaryota</taxon>
        <taxon>Viridiplantae</taxon>
        <taxon>Streptophyta</taxon>
        <taxon>Embryophyta</taxon>
        <taxon>Tracheophyta</taxon>
        <taxon>Spermatophyta</taxon>
        <taxon>Magnoliopsida</taxon>
        <taxon>eudicotyledons</taxon>
        <taxon>Gunneridae</taxon>
        <taxon>Pentapetalae</taxon>
        <taxon>rosids</taxon>
        <taxon>fabids</taxon>
        <taxon>Malpighiales</taxon>
        <taxon>Salicaceae</taxon>
        <taxon>Saliceae</taxon>
        <taxon>Populus</taxon>
    </lineage>
</organism>
<reference evidence="2" key="1">
    <citation type="journal article" date="2023" name="Mol. Ecol. Resour.">
        <title>Chromosome-level genome assembly of a triploid poplar Populus alba 'Berolinensis'.</title>
        <authorList>
            <person name="Chen S."/>
            <person name="Yu Y."/>
            <person name="Wang X."/>
            <person name="Wang S."/>
            <person name="Zhang T."/>
            <person name="Zhou Y."/>
            <person name="He R."/>
            <person name="Meng N."/>
            <person name="Wang Y."/>
            <person name="Liu W."/>
            <person name="Liu Z."/>
            <person name="Liu J."/>
            <person name="Guo Q."/>
            <person name="Huang H."/>
            <person name="Sederoff R.R."/>
            <person name="Wang G."/>
            <person name="Qu G."/>
            <person name="Chen S."/>
        </authorList>
    </citation>
    <scope>NUCLEOTIDE SEQUENCE</scope>
    <source>
        <strain evidence="2">SC-2020</strain>
    </source>
</reference>
<evidence type="ECO:0000256" key="1">
    <source>
        <dbReference type="SAM" id="Phobius"/>
    </source>
</evidence>
<comment type="caution">
    <text evidence="2">The sequence shown here is derived from an EMBL/GenBank/DDBJ whole genome shotgun (WGS) entry which is preliminary data.</text>
</comment>
<keyword evidence="1" id="KW-0472">Membrane</keyword>
<dbReference type="EMBL" id="JAQIZT010000017">
    <property type="protein sequence ID" value="KAJ6959994.1"/>
    <property type="molecule type" value="Genomic_DNA"/>
</dbReference>
<keyword evidence="3" id="KW-1185">Reference proteome</keyword>
<keyword evidence="1" id="KW-1133">Transmembrane helix</keyword>
<dbReference type="Proteomes" id="UP001164929">
    <property type="component" value="Chromosome 17"/>
</dbReference>